<dbReference type="InterPro" id="IPR000330">
    <property type="entry name" value="SNF2_N"/>
</dbReference>
<dbReference type="Gene3D" id="3.40.50.10810">
    <property type="entry name" value="Tandem AAA-ATPase domain"/>
    <property type="match status" value="1"/>
</dbReference>
<dbReference type="Pfam" id="PF00271">
    <property type="entry name" value="Helicase_C"/>
    <property type="match status" value="1"/>
</dbReference>
<dbReference type="SUPFAM" id="SSF52540">
    <property type="entry name" value="P-loop containing nucleoside triphosphate hydrolases"/>
    <property type="match status" value="2"/>
</dbReference>
<dbReference type="PANTHER" id="PTHR10799">
    <property type="entry name" value="SNF2/RAD54 HELICASE FAMILY"/>
    <property type="match status" value="1"/>
</dbReference>
<keyword evidence="4" id="KW-0347">Helicase</keyword>
<dbReference type="EMBL" id="CP031165">
    <property type="protein sequence ID" value="AXV08190.1"/>
    <property type="molecule type" value="Genomic_DNA"/>
</dbReference>
<accession>A0A346Y143</accession>
<evidence type="ECO:0000313" key="5">
    <source>
        <dbReference type="Proteomes" id="UP000264006"/>
    </source>
</evidence>
<keyword evidence="4" id="KW-0067">ATP-binding</keyword>
<dbReference type="FunFam" id="3.40.50.300:FF:000533">
    <property type="entry name" value="Helicase, Snf2 family"/>
    <property type="match status" value="1"/>
</dbReference>
<dbReference type="GO" id="GO:0005524">
    <property type="term" value="F:ATP binding"/>
    <property type="evidence" value="ECO:0007669"/>
    <property type="project" value="InterPro"/>
</dbReference>
<protein>
    <submittedName>
        <fullName evidence="4">Helicase, SNF2/RAD54 family</fullName>
    </submittedName>
</protein>
<dbReference type="Gene3D" id="3.40.50.300">
    <property type="entry name" value="P-loop containing nucleotide triphosphate hydrolases"/>
    <property type="match status" value="1"/>
</dbReference>
<dbReference type="CDD" id="cd18793">
    <property type="entry name" value="SF2_C_SNF"/>
    <property type="match status" value="1"/>
</dbReference>
<name>A0A346Y143_9ACTN</name>
<sequence length="960" mass="103399">MRPQLSFTPAPAAPSQGRLVVFAPGSDDLTDCKNLVAAMGVSGEATSVRMAVPRGAKAEVVDVEAVCVPLDVTVLRWLLTDGGDRNQPASVRAWSVAARIALAAVGSHHLLPRLVSGDPDDVDEHGRVPITAAWQVDVESDPTVVEALGRLADAMPASACAVALDDATAWDRRRLLVEFCHAVGDVMVREGSPPPSGRPRERLLPWTTRWSEALGDTADPLVPLRDDGPDLVAGVEGWTARVDTDATLVLNLDAPEDPSGPWTLTFAVRDPEDTEIPATEVWADPDRGLTEPFLSGLSRAARAFPPIDPALASESPTHVELDLDQVWQFLTDAAPLLSGSGVDVNLPAALSDEGINAQIRLSTNDDDGTVDAVWEIALADRVLDDAEVERLATTGANIAHHDGRWVLLDDEMRQALATRGHRETVGKAEALAMALAGTTGEEWFGAGTAAQRIVVDDGLGDLIDALRNAGDLREVPEVPEGFEGLLRPYQQRGVAWMEGMADLGMGAVLADAMGLGKTIQLIGLMLRRPGPFLVVCPTSVVGNWEREVQRFGPSLEVQRHHGTDRATDLEGFTGVLVTSYGTLRRDVDLLSSLRWQVVALDEAQQVKNPQTAAAQAVRALDTASTFALTGTPLENRLTELWAVIDATNRGLLGTQGTFNKRFVGPVEVRRDSRAAERLRRLVSPFIMRRTKDDPEVAKDLPDKIERTVVCALTKEQADLYKEVTKKALEELSQADGIGRRGKILALLTALKQVTNHPAQYKKEGGPILGRSGKLATLREIIGEVADAGDQALIFTQYTRMGDLLAEQLEADLGIQVPFLHGGLSLSRRDNMVADFQQGSAAPVLIVSTRAGGTGLNLTAATHVVHYDRWWNPAVEDQATDRAHRIGQTRTVEVHKLVTAGTIEERIAEMLERKRALADAVVGAGESWITELDDAALAELVSLSADAPLVDEIDERQGASR</sequence>
<dbReference type="Proteomes" id="UP000264006">
    <property type="component" value="Chromosome"/>
</dbReference>
<keyword evidence="5" id="KW-1185">Reference proteome</keyword>
<proteinExistence type="predicted"/>
<evidence type="ECO:0000256" key="1">
    <source>
        <dbReference type="ARBA" id="ARBA00022801"/>
    </source>
</evidence>
<dbReference type="Pfam" id="PF00176">
    <property type="entry name" value="SNF2-rel_dom"/>
    <property type="match status" value="1"/>
</dbReference>
<dbReference type="AlphaFoldDB" id="A0A346Y143"/>
<dbReference type="Pfam" id="PF12419">
    <property type="entry name" value="DUF3670"/>
    <property type="match status" value="1"/>
</dbReference>
<keyword evidence="1" id="KW-0378">Hydrolase</keyword>
<dbReference type="InterPro" id="IPR022138">
    <property type="entry name" value="DUF3670"/>
</dbReference>
<dbReference type="RefSeq" id="WP_114592566.1">
    <property type="nucleotide sequence ID" value="NZ_CAXIBR010000164.1"/>
</dbReference>
<dbReference type="GO" id="GO:0016787">
    <property type="term" value="F:hydrolase activity"/>
    <property type="evidence" value="ECO:0007669"/>
    <property type="project" value="UniProtKB-KW"/>
</dbReference>
<dbReference type="InterPro" id="IPR049730">
    <property type="entry name" value="SNF2/RAD54-like_C"/>
</dbReference>
<gene>
    <name evidence="4" type="ORF">DVS28_a3517</name>
</gene>
<reference evidence="4 5" key="1">
    <citation type="submission" date="2018-09" db="EMBL/GenBank/DDBJ databases">
        <title>Complete genome sequence of Euzebya sp. DY32-46 isolated from seawater of Pacific Ocean.</title>
        <authorList>
            <person name="Xu L."/>
            <person name="Wu Y.-H."/>
            <person name="Xu X.-W."/>
        </authorList>
    </citation>
    <scope>NUCLEOTIDE SEQUENCE [LARGE SCALE GENOMIC DNA]</scope>
    <source>
        <strain evidence="4 5">DY32-46</strain>
    </source>
</reference>
<evidence type="ECO:0000313" key="4">
    <source>
        <dbReference type="EMBL" id="AXV08190.1"/>
    </source>
</evidence>
<dbReference type="PROSITE" id="PS51192">
    <property type="entry name" value="HELICASE_ATP_BIND_1"/>
    <property type="match status" value="1"/>
</dbReference>
<dbReference type="InterPro" id="IPR014001">
    <property type="entry name" value="Helicase_ATP-bd"/>
</dbReference>
<dbReference type="PROSITE" id="PS51194">
    <property type="entry name" value="HELICASE_CTER"/>
    <property type="match status" value="1"/>
</dbReference>
<dbReference type="InterPro" id="IPR001650">
    <property type="entry name" value="Helicase_C-like"/>
</dbReference>
<organism evidence="4 5">
    <name type="scientific">Euzebya pacifica</name>
    <dbReference type="NCBI Taxonomy" id="1608957"/>
    <lineage>
        <taxon>Bacteria</taxon>
        <taxon>Bacillati</taxon>
        <taxon>Actinomycetota</taxon>
        <taxon>Nitriliruptoria</taxon>
        <taxon>Euzebyales</taxon>
    </lineage>
</organism>
<evidence type="ECO:0000259" key="2">
    <source>
        <dbReference type="PROSITE" id="PS51192"/>
    </source>
</evidence>
<dbReference type="InterPro" id="IPR038718">
    <property type="entry name" value="SNF2-like_sf"/>
</dbReference>
<feature type="domain" description="Helicase C-terminal" evidence="3">
    <location>
        <begin position="776"/>
        <end position="932"/>
    </location>
</feature>
<evidence type="ECO:0000259" key="3">
    <source>
        <dbReference type="PROSITE" id="PS51194"/>
    </source>
</evidence>
<dbReference type="GO" id="GO:0004386">
    <property type="term" value="F:helicase activity"/>
    <property type="evidence" value="ECO:0007669"/>
    <property type="project" value="UniProtKB-KW"/>
</dbReference>
<dbReference type="SMART" id="SM00490">
    <property type="entry name" value="HELICc"/>
    <property type="match status" value="1"/>
</dbReference>
<keyword evidence="4" id="KW-0547">Nucleotide-binding</keyword>
<dbReference type="OrthoDB" id="9760715at2"/>
<dbReference type="KEGG" id="euz:DVS28_a3517"/>
<dbReference type="InterPro" id="IPR027417">
    <property type="entry name" value="P-loop_NTPase"/>
</dbReference>
<dbReference type="SMART" id="SM00487">
    <property type="entry name" value="DEXDc"/>
    <property type="match status" value="1"/>
</dbReference>
<feature type="domain" description="Helicase ATP-binding" evidence="2">
    <location>
        <begin position="498"/>
        <end position="650"/>
    </location>
</feature>